<evidence type="ECO:0000313" key="5">
    <source>
        <dbReference type="Proteomes" id="UP000309992"/>
    </source>
</evidence>
<evidence type="ECO:0000256" key="1">
    <source>
        <dbReference type="SAM" id="SignalP"/>
    </source>
</evidence>
<evidence type="ECO:0000259" key="3">
    <source>
        <dbReference type="Pfam" id="PF11887"/>
    </source>
</evidence>
<dbReference type="RefSeq" id="WP_137095206.1">
    <property type="nucleotide sequence ID" value="NZ_SWMS01000006.1"/>
</dbReference>
<dbReference type="EMBL" id="SWMS01000006">
    <property type="protein sequence ID" value="TKG71096.1"/>
    <property type="molecule type" value="Genomic_DNA"/>
</dbReference>
<dbReference type="InterPro" id="IPR052336">
    <property type="entry name" value="MlaD_Phospholipid_Transporter"/>
</dbReference>
<dbReference type="Pfam" id="PF02470">
    <property type="entry name" value="MlaD"/>
    <property type="match status" value="1"/>
</dbReference>
<evidence type="ECO:0000313" key="4">
    <source>
        <dbReference type="EMBL" id="TKG71096.1"/>
    </source>
</evidence>
<dbReference type="NCBIfam" id="TIGR00996">
    <property type="entry name" value="Mtu_fam_mce"/>
    <property type="match status" value="1"/>
</dbReference>
<sequence>MRRLAWLPLLATAALASGCGLSLQNAAGISGAEGPVYRVTAEFTDAAGLPVGGTVQIGQATVGRVAEIRTEDYRAIVELDIQSDVELPANTRARLELTSALGEEFVVLEPPPRRDGPTLAQRPAIPLERTSRGPDVESTLAVVGTLLNGSGIDQVRTIVSEANTALGGRAGKVRGLLAELDTVLGSLDARSGELVSAIDSMHALSGQLAANRPTLERALTEIEPALRALLAERERFTALLGNVNSLGTAAQGLLDETGSAFTGQLARLRPVLDNLASLQGRLGPTLTSLQNFTVLLREATPGDYLMLDGTLEVPLTIAEILNPDFGGASQPVVGDLTALLEGGAR</sequence>
<organism evidence="4 5">
    <name type="scientific">Prauserella endophytica</name>
    <dbReference type="NCBI Taxonomy" id="1592324"/>
    <lineage>
        <taxon>Bacteria</taxon>
        <taxon>Bacillati</taxon>
        <taxon>Actinomycetota</taxon>
        <taxon>Actinomycetes</taxon>
        <taxon>Pseudonocardiales</taxon>
        <taxon>Pseudonocardiaceae</taxon>
        <taxon>Prauserella</taxon>
        <taxon>Prauserella coralliicola group</taxon>
    </lineage>
</organism>
<keyword evidence="1" id="KW-0732">Signal</keyword>
<feature type="domain" description="Mammalian cell entry C-terminal" evidence="3">
    <location>
        <begin position="118"/>
        <end position="299"/>
    </location>
</feature>
<comment type="caution">
    <text evidence="4">The sequence shown here is derived from an EMBL/GenBank/DDBJ whole genome shotgun (WGS) entry which is preliminary data.</text>
</comment>
<feature type="signal peptide" evidence="1">
    <location>
        <begin position="1"/>
        <end position="16"/>
    </location>
</feature>
<feature type="domain" description="Mce/MlaD" evidence="2">
    <location>
        <begin position="37"/>
        <end position="111"/>
    </location>
</feature>
<dbReference type="PANTHER" id="PTHR33371">
    <property type="entry name" value="INTERMEMBRANE PHOSPHOLIPID TRANSPORT SYSTEM BINDING PROTEIN MLAD-RELATED"/>
    <property type="match status" value="1"/>
</dbReference>
<dbReference type="PROSITE" id="PS51257">
    <property type="entry name" value="PROKAR_LIPOPROTEIN"/>
    <property type="match status" value="1"/>
</dbReference>
<gene>
    <name evidence="4" type="ORF">FCN18_13330</name>
</gene>
<feature type="chain" id="PRO_5045660521" evidence="1">
    <location>
        <begin position="17"/>
        <end position="345"/>
    </location>
</feature>
<reference evidence="4 5" key="1">
    <citation type="journal article" date="2015" name="Antonie Van Leeuwenhoek">
        <title>Prauserella endophytica sp. nov., an endophytic actinobacterium isolated from Tamarix taklamakanensis.</title>
        <authorList>
            <person name="Liu J.M."/>
            <person name="Habden X."/>
            <person name="Guo L."/>
            <person name="Tuo L."/>
            <person name="Jiang Z.K."/>
            <person name="Liu S.W."/>
            <person name="Liu X.F."/>
            <person name="Chen L."/>
            <person name="Li R.F."/>
            <person name="Zhang Y.Q."/>
            <person name="Sun C.H."/>
        </authorList>
    </citation>
    <scope>NUCLEOTIDE SEQUENCE [LARGE SCALE GENOMIC DNA]</scope>
    <source>
        <strain evidence="4 5">CGMCC 4.7182</strain>
    </source>
</reference>
<dbReference type="InterPro" id="IPR024516">
    <property type="entry name" value="Mce_C"/>
</dbReference>
<protein>
    <submittedName>
        <fullName evidence="4">MCE family protein</fullName>
    </submittedName>
</protein>
<dbReference type="InterPro" id="IPR005693">
    <property type="entry name" value="Mce"/>
</dbReference>
<dbReference type="Proteomes" id="UP000309992">
    <property type="component" value="Unassembled WGS sequence"/>
</dbReference>
<name>A0ABY2S6R0_9PSEU</name>
<dbReference type="InterPro" id="IPR003399">
    <property type="entry name" value="Mce/MlaD"/>
</dbReference>
<proteinExistence type="predicted"/>
<keyword evidence="5" id="KW-1185">Reference proteome</keyword>
<evidence type="ECO:0000259" key="2">
    <source>
        <dbReference type="Pfam" id="PF02470"/>
    </source>
</evidence>
<accession>A0ABY2S6R0</accession>
<dbReference type="Pfam" id="PF11887">
    <property type="entry name" value="Mce4_CUP1"/>
    <property type="match status" value="1"/>
</dbReference>
<dbReference type="PANTHER" id="PTHR33371:SF15">
    <property type="entry name" value="LIPOPROTEIN LPRN"/>
    <property type="match status" value="1"/>
</dbReference>